<feature type="chain" id="PRO_5045732439" description="Outer membrane protein beta-barrel domain-containing protein" evidence="1">
    <location>
        <begin position="20"/>
        <end position="294"/>
    </location>
</feature>
<name>A0ABW2MSE7_9FLAO</name>
<evidence type="ECO:0000313" key="2">
    <source>
        <dbReference type="EMBL" id="MFC7356475.1"/>
    </source>
</evidence>
<reference evidence="3" key="1">
    <citation type="journal article" date="2019" name="Int. J. Syst. Evol. Microbiol.">
        <title>The Global Catalogue of Microorganisms (GCM) 10K type strain sequencing project: providing services to taxonomists for standard genome sequencing and annotation.</title>
        <authorList>
            <consortium name="The Broad Institute Genomics Platform"/>
            <consortium name="The Broad Institute Genome Sequencing Center for Infectious Disease"/>
            <person name="Wu L."/>
            <person name="Ma J."/>
        </authorList>
    </citation>
    <scope>NUCLEOTIDE SEQUENCE [LARGE SCALE GENOMIC DNA]</scope>
    <source>
        <strain evidence="3">CGMCC 1.16306</strain>
    </source>
</reference>
<comment type="caution">
    <text evidence="2">The sequence shown here is derived from an EMBL/GenBank/DDBJ whole genome shotgun (WGS) entry which is preliminary data.</text>
</comment>
<evidence type="ECO:0008006" key="4">
    <source>
        <dbReference type="Google" id="ProtNLM"/>
    </source>
</evidence>
<dbReference type="EMBL" id="JBHTBN010000001">
    <property type="protein sequence ID" value="MFC7356475.1"/>
    <property type="molecule type" value="Genomic_DNA"/>
</dbReference>
<dbReference type="Proteomes" id="UP001596415">
    <property type="component" value="Unassembled WGS sequence"/>
</dbReference>
<accession>A0ABW2MSE7</accession>
<gene>
    <name evidence="2" type="ORF">ACFQO1_02145</name>
</gene>
<sequence>MKRLIFLLCFLFIGLSTFAQQDYTVEGTTYTLNTEVEGTLTLLWNTIDGEYRYFAKKGEAITELKNTQINGTYQEEYKEALRVLTKDEVMPVSNVKLTTASLRNFFNDYNKRKDPNFDARETAFQPSFRLGPFLGTSNAIFTSNTDNENLLTAGFDFEVTDDVKLRRHAVVFRFKQTFSSDAYDYSASQLSLNYRFKFIKSATVDVYVNTKFVALTNSKRSITFTMPGPADAPVTVTEERKGTDFSAPGAFGLGADIKLGNGYLFVTYNDIVAVGVSSNDEFPLDLSVGYKFSL</sequence>
<organism evidence="2 3">
    <name type="scientific">Jejudonia soesokkakensis</name>
    <dbReference type="NCBI Taxonomy" id="1323432"/>
    <lineage>
        <taxon>Bacteria</taxon>
        <taxon>Pseudomonadati</taxon>
        <taxon>Bacteroidota</taxon>
        <taxon>Flavobacteriia</taxon>
        <taxon>Flavobacteriales</taxon>
        <taxon>Flavobacteriaceae</taxon>
        <taxon>Jejudonia</taxon>
    </lineage>
</organism>
<feature type="signal peptide" evidence="1">
    <location>
        <begin position="1"/>
        <end position="19"/>
    </location>
</feature>
<dbReference type="RefSeq" id="WP_380216254.1">
    <property type="nucleotide sequence ID" value="NZ_JBHTBN010000001.1"/>
</dbReference>
<evidence type="ECO:0000256" key="1">
    <source>
        <dbReference type="SAM" id="SignalP"/>
    </source>
</evidence>
<proteinExistence type="predicted"/>
<keyword evidence="3" id="KW-1185">Reference proteome</keyword>
<keyword evidence="1" id="KW-0732">Signal</keyword>
<protein>
    <recommendedName>
        <fullName evidence="4">Outer membrane protein beta-barrel domain-containing protein</fullName>
    </recommendedName>
</protein>
<evidence type="ECO:0000313" key="3">
    <source>
        <dbReference type="Proteomes" id="UP001596415"/>
    </source>
</evidence>